<proteinExistence type="predicted"/>
<dbReference type="InterPro" id="IPR052698">
    <property type="entry name" value="MoCofactor_Util/Proc"/>
</dbReference>
<protein>
    <submittedName>
        <fullName evidence="2">XdhC family protein</fullName>
    </submittedName>
</protein>
<feature type="domain" description="XdhC- CoxI" evidence="1">
    <location>
        <begin position="25"/>
        <end position="92"/>
    </location>
</feature>
<name>A0ABT4LJZ3_9PROT</name>
<evidence type="ECO:0000313" key="3">
    <source>
        <dbReference type="Proteomes" id="UP001069802"/>
    </source>
</evidence>
<accession>A0ABT4LJZ3</accession>
<sequence length="119" mass="12608">MASLKTTPTISNDSVPDLLSTAALWQDQGRKVALATVVQTWGSSPRPPGSMMIINDEMAMLGSVSGGCIEGAVILEAQEIMIDGKARTLEFGVGDEQAWDVGLACGGTIRVYVERLEQP</sequence>
<evidence type="ECO:0000313" key="2">
    <source>
        <dbReference type="EMBL" id="MCZ4281424.1"/>
    </source>
</evidence>
<dbReference type="PANTHER" id="PTHR30388:SF4">
    <property type="entry name" value="MOLYBDENUM COFACTOR INSERTION CHAPERONE PAOD"/>
    <property type="match status" value="1"/>
</dbReference>
<comment type="caution">
    <text evidence="2">The sequence shown here is derived from an EMBL/GenBank/DDBJ whole genome shotgun (WGS) entry which is preliminary data.</text>
</comment>
<dbReference type="EMBL" id="JAPWGY010000003">
    <property type="protein sequence ID" value="MCZ4281424.1"/>
    <property type="molecule type" value="Genomic_DNA"/>
</dbReference>
<evidence type="ECO:0000259" key="1">
    <source>
        <dbReference type="Pfam" id="PF02625"/>
    </source>
</evidence>
<dbReference type="PANTHER" id="PTHR30388">
    <property type="entry name" value="ALDEHYDE OXIDOREDUCTASE MOLYBDENUM COFACTOR ASSEMBLY PROTEIN"/>
    <property type="match status" value="1"/>
</dbReference>
<dbReference type="Proteomes" id="UP001069802">
    <property type="component" value="Unassembled WGS sequence"/>
</dbReference>
<keyword evidence="3" id="KW-1185">Reference proteome</keyword>
<dbReference type="Pfam" id="PF02625">
    <property type="entry name" value="XdhC_CoxI"/>
    <property type="match status" value="1"/>
</dbReference>
<gene>
    <name evidence="2" type="ORF">O4H49_11590</name>
</gene>
<organism evidence="2 3">
    <name type="scientific">Kiloniella laminariae</name>
    <dbReference type="NCBI Taxonomy" id="454162"/>
    <lineage>
        <taxon>Bacteria</taxon>
        <taxon>Pseudomonadati</taxon>
        <taxon>Pseudomonadota</taxon>
        <taxon>Alphaproteobacteria</taxon>
        <taxon>Rhodospirillales</taxon>
        <taxon>Kiloniellaceae</taxon>
        <taxon>Kiloniella</taxon>
    </lineage>
</organism>
<dbReference type="InterPro" id="IPR003777">
    <property type="entry name" value="XdhC_CoxI"/>
</dbReference>
<reference evidence="2" key="1">
    <citation type="submission" date="2022-12" db="EMBL/GenBank/DDBJ databases">
        <title>Bacterial isolates from different developmental stages of Nematostella vectensis.</title>
        <authorList>
            <person name="Fraune S."/>
        </authorList>
    </citation>
    <scope>NUCLEOTIDE SEQUENCE</scope>
    <source>
        <strain evidence="2">G21630-S1</strain>
    </source>
</reference>